<evidence type="ECO:0000259" key="2">
    <source>
        <dbReference type="Pfam" id="PF04129"/>
    </source>
</evidence>
<evidence type="ECO:0000313" key="3">
    <source>
        <dbReference type="EMBL" id="TIA88387.1"/>
    </source>
</evidence>
<dbReference type="GO" id="GO:0006896">
    <property type="term" value="P:Golgi to vacuole transport"/>
    <property type="evidence" value="ECO:0007669"/>
    <property type="project" value="TreeGrafter"/>
</dbReference>
<accession>A0A4T0FIT2</accession>
<dbReference type="GO" id="GO:0042147">
    <property type="term" value="P:retrograde transport, endosome to Golgi"/>
    <property type="evidence" value="ECO:0007669"/>
    <property type="project" value="TreeGrafter"/>
</dbReference>
<dbReference type="GO" id="GO:0019905">
    <property type="term" value="F:syntaxin binding"/>
    <property type="evidence" value="ECO:0007669"/>
    <property type="project" value="TreeGrafter"/>
</dbReference>
<dbReference type="Pfam" id="PF04129">
    <property type="entry name" value="Vps52_CC"/>
    <property type="match status" value="1"/>
</dbReference>
<organism evidence="3 4">
    <name type="scientific">Wallemia hederae</name>
    <dbReference type="NCBI Taxonomy" id="1540922"/>
    <lineage>
        <taxon>Eukaryota</taxon>
        <taxon>Fungi</taxon>
        <taxon>Dikarya</taxon>
        <taxon>Basidiomycota</taxon>
        <taxon>Wallemiomycotina</taxon>
        <taxon>Wallemiomycetes</taxon>
        <taxon>Wallemiales</taxon>
        <taxon>Wallemiaceae</taxon>
        <taxon>Wallemia</taxon>
    </lineage>
</organism>
<dbReference type="Proteomes" id="UP000310189">
    <property type="component" value="Unassembled WGS sequence"/>
</dbReference>
<feature type="region of interest" description="Disordered" evidence="1">
    <location>
        <begin position="1"/>
        <end position="39"/>
    </location>
</feature>
<comment type="caution">
    <text evidence="3">The sequence shown here is derived from an EMBL/GenBank/DDBJ whole genome shotgun (WGS) entry which is preliminary data.</text>
</comment>
<protein>
    <recommendedName>
        <fullName evidence="2">Vps52 coiled-coil domain-containing protein</fullName>
    </recommendedName>
</protein>
<dbReference type="InterPro" id="IPR048319">
    <property type="entry name" value="Vps52_CC"/>
</dbReference>
<dbReference type="GO" id="GO:0005829">
    <property type="term" value="C:cytosol"/>
    <property type="evidence" value="ECO:0007669"/>
    <property type="project" value="GOC"/>
</dbReference>
<feature type="compositionally biased region" description="Basic and acidic residues" evidence="1">
    <location>
        <begin position="15"/>
        <end position="25"/>
    </location>
</feature>
<keyword evidence="4" id="KW-1185">Reference proteome</keyword>
<dbReference type="InterPro" id="IPR007258">
    <property type="entry name" value="Vps52"/>
</dbReference>
<dbReference type="EMBL" id="SPNW01000039">
    <property type="protein sequence ID" value="TIA88387.1"/>
    <property type="molecule type" value="Genomic_DNA"/>
</dbReference>
<evidence type="ECO:0000256" key="1">
    <source>
        <dbReference type="SAM" id="MobiDB-lite"/>
    </source>
</evidence>
<dbReference type="AlphaFoldDB" id="A0A4T0FIT2"/>
<feature type="domain" description="Vps52 coiled-coil" evidence="2">
    <location>
        <begin position="103"/>
        <end position="252"/>
    </location>
</feature>
<evidence type="ECO:0000313" key="4">
    <source>
        <dbReference type="Proteomes" id="UP000310189"/>
    </source>
</evidence>
<proteinExistence type="predicted"/>
<dbReference type="PANTHER" id="PTHR14190:SF7">
    <property type="entry name" value="VACUOLAR PROTEIN SORTING-ASSOCIATED PROTEIN 52 HOMOLOG"/>
    <property type="match status" value="1"/>
</dbReference>
<dbReference type="GO" id="GO:0000938">
    <property type="term" value="C:GARP complex"/>
    <property type="evidence" value="ECO:0007669"/>
    <property type="project" value="TreeGrafter"/>
</dbReference>
<gene>
    <name evidence="3" type="ORF">E3P99_02663</name>
</gene>
<name>A0A4T0FIT2_9BASI</name>
<dbReference type="GO" id="GO:0032456">
    <property type="term" value="P:endocytic recycling"/>
    <property type="evidence" value="ECO:0007669"/>
    <property type="project" value="TreeGrafter"/>
</dbReference>
<reference evidence="3 4" key="1">
    <citation type="submission" date="2019-03" db="EMBL/GenBank/DDBJ databases">
        <title>Sequencing 23 genomes of Wallemia ichthyophaga.</title>
        <authorList>
            <person name="Gostincar C."/>
        </authorList>
    </citation>
    <scope>NUCLEOTIDE SEQUENCE [LARGE SCALE GENOMIC DNA]</scope>
    <source>
        <strain evidence="3 4">EXF-5753</strain>
    </source>
</reference>
<dbReference type="PANTHER" id="PTHR14190">
    <property type="entry name" value="SUPPRESSOR OF ACTIN MUTATIONS 2/VACUOLAR PROTEIN SORTING 52"/>
    <property type="match status" value="1"/>
</dbReference>
<dbReference type="OrthoDB" id="19482at2759"/>
<sequence>MEVAVQLERSPLMDGDARELERDDSPSSPPIPNLSEQELYQGTEEGWNGVIELLREDGRDIELVSDSLRRSVDEEPKSAVLSTAAEALELDDSIERSIEDTDSVATFLSTFQQSLLSTSSQISSLQTKSTEIDEQLQKHRAQADAIDALLKELVIPPQLIQLVMHKELTDVDAWVSACNSIEAFLRSVEKHQHVKARVQLQGVLQALKMKAADKIRSKLFSLFAPFQASATSNIAFHQTAVLFKYAPLYAFLKRQEPQVAQEVERVYANSARGYYETCMVRYTREAFKIAPRFQELSIANAANAWESNEEPHEHDSVNQRLTYSTLDGPSVFLAYQADDQNFKLPPEALFRSLLLTFIDNACSEFAFCARFFDDSLHSLYRDSKSKPGVFLSEKEVAIASELGSLKSTQQIWTQVFETASNQIKSDLLKIPTATTLPSALFSMIRINDEAHEVCLTRGCLPASTLCASLRIALWPLLQKEMDGRVTALQKLADETQAPSASLLGTAGNFVSSSMGFGVNRISTELAEKVSKRYATLYRSLKELSTSDDQMMMQSNIRRLRTLVQSVLEKAASRSEKADWLPSAYSALALKTRSFDDERSYWLGMASKHK</sequence>